<dbReference type="InterPro" id="IPR001138">
    <property type="entry name" value="Zn2Cys6_DnaBD"/>
</dbReference>
<feature type="region of interest" description="Disordered" evidence="2">
    <location>
        <begin position="226"/>
        <end position="627"/>
    </location>
</feature>
<evidence type="ECO:0008006" key="5">
    <source>
        <dbReference type="Google" id="ProtNLM"/>
    </source>
</evidence>
<feature type="compositionally biased region" description="Polar residues" evidence="2">
    <location>
        <begin position="260"/>
        <end position="270"/>
    </location>
</feature>
<dbReference type="OrthoDB" id="5362630at2759"/>
<dbReference type="PANTHER" id="PTHR35392">
    <property type="entry name" value="ZN(II)2CYS6 TRANSCRIPTION FACTOR (EUROFUNG)-RELATED-RELATED"/>
    <property type="match status" value="1"/>
</dbReference>
<dbReference type="InterPro" id="IPR036864">
    <property type="entry name" value="Zn2-C6_fun-type_DNA-bd_sf"/>
</dbReference>
<feature type="compositionally biased region" description="Acidic residues" evidence="2">
    <location>
        <begin position="555"/>
        <end position="566"/>
    </location>
</feature>
<reference evidence="3" key="2">
    <citation type="submission" date="2020-05" db="EMBL/GenBank/DDBJ databases">
        <authorList>
            <person name="Kim H.-S."/>
            <person name="Proctor R.H."/>
            <person name="Brown D.W."/>
        </authorList>
    </citation>
    <scope>NUCLEOTIDE SEQUENCE</scope>
    <source>
        <strain evidence="3">NRRL 22465</strain>
    </source>
</reference>
<proteinExistence type="predicted"/>
<organism evidence="3 4">
    <name type="scientific">Fusarium zealandicum</name>
    <dbReference type="NCBI Taxonomy" id="1053134"/>
    <lineage>
        <taxon>Eukaryota</taxon>
        <taxon>Fungi</taxon>
        <taxon>Dikarya</taxon>
        <taxon>Ascomycota</taxon>
        <taxon>Pezizomycotina</taxon>
        <taxon>Sordariomycetes</taxon>
        <taxon>Hypocreomycetidae</taxon>
        <taxon>Hypocreales</taxon>
        <taxon>Nectriaceae</taxon>
        <taxon>Fusarium</taxon>
        <taxon>Fusarium staphyleae species complex</taxon>
    </lineage>
</organism>
<feature type="region of interest" description="Disordered" evidence="2">
    <location>
        <begin position="30"/>
        <end position="178"/>
    </location>
</feature>
<feature type="compositionally biased region" description="Acidic residues" evidence="2">
    <location>
        <begin position="406"/>
        <end position="430"/>
    </location>
</feature>
<name>A0A8H4UK75_9HYPO</name>
<protein>
    <recommendedName>
        <fullName evidence="5">Zn(2)-C6 fungal-type domain-containing protein</fullName>
    </recommendedName>
</protein>
<keyword evidence="1" id="KW-0539">Nucleus</keyword>
<dbReference type="InterPro" id="IPR052973">
    <property type="entry name" value="Fungal_sec-metab_reg_TF"/>
</dbReference>
<evidence type="ECO:0000256" key="2">
    <source>
        <dbReference type="SAM" id="MobiDB-lite"/>
    </source>
</evidence>
<dbReference type="SUPFAM" id="SSF57701">
    <property type="entry name" value="Zn2/Cys6 DNA-binding domain"/>
    <property type="match status" value="1"/>
</dbReference>
<feature type="compositionally biased region" description="Basic and acidic residues" evidence="2">
    <location>
        <begin position="440"/>
        <end position="453"/>
    </location>
</feature>
<feature type="compositionally biased region" description="Basic and acidic residues" evidence="2">
    <location>
        <begin position="598"/>
        <end position="614"/>
    </location>
</feature>
<reference evidence="3" key="1">
    <citation type="journal article" date="2020" name="BMC Genomics">
        <title>Correction to: Identification and distribution of gene clusters required for synthesis of sphingolipid metabolism inhibitors in diverse species of the filamentous fungus Fusarium.</title>
        <authorList>
            <person name="Kim H.S."/>
            <person name="Lohmar J.M."/>
            <person name="Busman M."/>
            <person name="Brown D.W."/>
            <person name="Naumann T.A."/>
            <person name="Divon H.H."/>
            <person name="Lysoe E."/>
            <person name="Uhlig S."/>
            <person name="Proctor R.H."/>
        </authorList>
    </citation>
    <scope>NUCLEOTIDE SEQUENCE</scope>
    <source>
        <strain evidence="3">NRRL 22465</strain>
    </source>
</reference>
<dbReference type="CDD" id="cd00067">
    <property type="entry name" value="GAL4"/>
    <property type="match status" value="1"/>
</dbReference>
<evidence type="ECO:0000313" key="3">
    <source>
        <dbReference type="EMBL" id="KAF4978427.1"/>
    </source>
</evidence>
<feature type="compositionally biased region" description="Low complexity" evidence="2">
    <location>
        <begin position="537"/>
        <end position="548"/>
    </location>
</feature>
<gene>
    <name evidence="3" type="ORF">FZEAL_5191</name>
</gene>
<feature type="compositionally biased region" description="Basic and acidic residues" evidence="2">
    <location>
        <begin position="161"/>
        <end position="176"/>
    </location>
</feature>
<feature type="compositionally biased region" description="Low complexity" evidence="2">
    <location>
        <begin position="97"/>
        <end position="115"/>
    </location>
</feature>
<dbReference type="AlphaFoldDB" id="A0A8H4UK75"/>
<dbReference type="GO" id="GO:0008270">
    <property type="term" value="F:zinc ion binding"/>
    <property type="evidence" value="ECO:0007669"/>
    <property type="project" value="InterPro"/>
</dbReference>
<keyword evidence="4" id="KW-1185">Reference proteome</keyword>
<comment type="caution">
    <text evidence="3">The sequence shown here is derived from an EMBL/GenBank/DDBJ whole genome shotgun (WGS) entry which is preliminary data.</text>
</comment>
<accession>A0A8H4UK75</accession>
<dbReference type="GO" id="GO:0000981">
    <property type="term" value="F:DNA-binding transcription factor activity, RNA polymerase II-specific"/>
    <property type="evidence" value="ECO:0007669"/>
    <property type="project" value="InterPro"/>
</dbReference>
<evidence type="ECO:0000313" key="4">
    <source>
        <dbReference type="Proteomes" id="UP000635477"/>
    </source>
</evidence>
<feature type="compositionally biased region" description="Acidic residues" evidence="2">
    <location>
        <begin position="576"/>
        <end position="597"/>
    </location>
</feature>
<evidence type="ECO:0000256" key="1">
    <source>
        <dbReference type="ARBA" id="ARBA00023242"/>
    </source>
</evidence>
<feature type="compositionally biased region" description="Acidic residues" evidence="2">
    <location>
        <begin position="497"/>
        <end position="521"/>
    </location>
</feature>
<feature type="compositionally biased region" description="Acidic residues" evidence="2">
    <location>
        <begin position="454"/>
        <end position="474"/>
    </location>
</feature>
<dbReference type="EMBL" id="JABEYC010000370">
    <property type="protein sequence ID" value="KAF4978427.1"/>
    <property type="molecule type" value="Genomic_DNA"/>
</dbReference>
<feature type="compositionally biased region" description="Acidic residues" evidence="2">
    <location>
        <begin position="368"/>
        <end position="397"/>
    </location>
</feature>
<dbReference type="Proteomes" id="UP000635477">
    <property type="component" value="Unassembled WGS sequence"/>
</dbReference>
<sequence length="1119" mass="124992">MEATTPPAGIRCPVGPGLAMARGAIAPLSVQQAKQKKTGLKREHTAAADAASQAGRLKRPCSNQQHAPCAEPGQEHHGPTPSSSEGSEDVAESPLYSTSTQQQAASSPRRGSSSRQPHEAGQGQRLALQSPIEPSEHHLVIRSQGEGPIYDAGGVLVDSGSVRDELPSAGPSDKRAHCLPQISLREDARHDDLYTPSHGHIGFGGFKLGLDSGFSHFDTARRFGDEQSRESLTLGLGQKAHALPSPSALEADGTPRAASGSPSGSYTVFSPSGFPTPLEGDSGAQTLEQPEHSVGESWVLERRRGTSRTGGSLLSPEEADGSRRSEQDLEEVSPEHTHFAHPRIPIGADRAEISNSHPESLQHASDDASGEEESNGDDSEPYVSDLDDSDVDADDGPGSEIGHGDSEDDIVQDDSEEEVIQVQDESDDLSESGRSPSQPRARDLPLEPEGNDKETDEDSQSDESDDGDIAVETDAELRSRDHLIDAAEVQHNSQAEDASDTDDEHQSDETESESAESDEDENRPPTIYGLSAEALELQQRILSRRQQIPTRPLEVPEESEDSEESAGQEVDREGFYEDSEDLDYLSEPDDYGDEDERVESMRARWRPLDNDEQPKKKRSLQSSESQEVTKTRKTVACVRCRMQKIKCDPEIEGDLEGECSACHRIAADSANTIHIGPCLRLKISDLILYRCGGLNLTRRWKGIEMRDVADRLDPTPITIRISQDLCDTPLVVRVVRFVPRDGDVTARYWTDYLEGQETFKKKELANYCLEDIVSTAEEVEQYTIDNAIPAFCHTIRRLMKDEPKYKDSSIHKTYLMALKRYMELKTADVDIRTYDAMRETKILGNLFILWAAIQHTTGSLWISGDETLGMRPETDDKTYPLHGKVSVPRMVVAQFDNLNYVWVLERYKNKLLRDVDWLLNQGNPRWWFTIYIVLFILLREASWMTKDRYRHARANYGSKVSSPSLAESRLTGEQLRYSIPSFVEDLHESCNKLLMHWHYFNSNPSPESTRPKHRRRAHLRHLEPEHRRLIATTRSDPEIVRQLSVWERAKEDNGKVEKMNYNDHSGPVPYTGGQDTYDWDHPFYWVAQLFEENWQAHPMYQREPVPKVSAAAAMAAAAG</sequence>
<feature type="compositionally biased region" description="Polar residues" evidence="2">
    <location>
        <begin position="353"/>
        <end position="363"/>
    </location>
</feature>
<dbReference type="PANTHER" id="PTHR35392:SF3">
    <property type="entry name" value="ZN(2)-C6 FUNGAL-TYPE DOMAIN-CONTAINING PROTEIN"/>
    <property type="match status" value="1"/>
</dbReference>
<feature type="compositionally biased region" description="Basic and acidic residues" evidence="2">
    <location>
        <begin position="289"/>
        <end position="304"/>
    </location>
</feature>
<feature type="compositionally biased region" description="Basic and acidic residues" evidence="2">
    <location>
        <begin position="320"/>
        <end position="338"/>
    </location>
</feature>
<feature type="compositionally biased region" description="Basic and acidic residues" evidence="2">
    <location>
        <begin position="475"/>
        <end position="485"/>
    </location>
</feature>